<reference evidence="3" key="3">
    <citation type="submission" date="2023-01" db="EMBL/GenBank/DDBJ databases">
        <authorList>
            <person name="Patra A."/>
        </authorList>
    </citation>
    <scope>NUCLEOTIDE SEQUENCE</scope>
    <source>
        <strain evidence="3">Wonlab-2016</strain>
        <tissue evidence="3">Foot muscle</tissue>
    </source>
</reference>
<accession>A0ABD0JC05</accession>
<evidence type="ECO:0000313" key="4">
    <source>
        <dbReference type="Proteomes" id="UP001519460"/>
    </source>
</evidence>
<evidence type="ECO:0000313" key="2">
    <source>
        <dbReference type="EMBL" id="KAK7442799.1"/>
    </source>
</evidence>
<protein>
    <submittedName>
        <fullName evidence="3">Uncharacterized protein</fullName>
    </submittedName>
</protein>
<dbReference type="EMBL" id="JACVVK020000827">
    <property type="protein sequence ID" value="KAK7442799.1"/>
    <property type="molecule type" value="Genomic_DNA"/>
</dbReference>
<organism evidence="3 4">
    <name type="scientific">Batillaria attramentaria</name>
    <dbReference type="NCBI Taxonomy" id="370345"/>
    <lineage>
        <taxon>Eukaryota</taxon>
        <taxon>Metazoa</taxon>
        <taxon>Spiralia</taxon>
        <taxon>Lophotrochozoa</taxon>
        <taxon>Mollusca</taxon>
        <taxon>Gastropoda</taxon>
        <taxon>Caenogastropoda</taxon>
        <taxon>Sorbeoconcha</taxon>
        <taxon>Cerithioidea</taxon>
        <taxon>Batillariidae</taxon>
        <taxon>Batillaria</taxon>
    </lineage>
</organism>
<proteinExistence type="predicted"/>
<sequence length="92" mass="10371">MLLERSGSAAHVPVMAAKLVSEQEAEIDLEADDTGLDPESQRQSQTFTPRKTGEAFEVDFGEPMPEKAHTNLQEAFKKFRKQRQVGYKYGLQ</sequence>
<feature type="region of interest" description="Disordered" evidence="1">
    <location>
        <begin position="30"/>
        <end position="49"/>
    </location>
</feature>
<comment type="caution">
    <text evidence="3">The sequence shown here is derived from an EMBL/GenBank/DDBJ whole genome shotgun (WGS) entry which is preliminary data.</text>
</comment>
<gene>
    <name evidence="3" type="ORF">BaRGS_00036426</name>
    <name evidence="2" type="ORF">BaRGS_00040494</name>
</gene>
<dbReference type="AlphaFoldDB" id="A0ABD0JC05"/>
<dbReference type="EMBL" id="JACVVK020000512">
    <property type="protein sequence ID" value="KAK7469578.1"/>
    <property type="molecule type" value="Genomic_DNA"/>
</dbReference>
<evidence type="ECO:0000256" key="1">
    <source>
        <dbReference type="SAM" id="MobiDB-lite"/>
    </source>
</evidence>
<reference evidence="3 4" key="2">
    <citation type="journal article" date="2023" name="Sci. Data">
        <title>Genome assembly of the Korean intertidal mud-creeper Batillaria attramentaria.</title>
        <authorList>
            <person name="Patra A.K."/>
            <person name="Ho P.T."/>
            <person name="Jun S."/>
            <person name="Lee S.J."/>
            <person name="Kim Y."/>
            <person name="Won Y.J."/>
        </authorList>
    </citation>
    <scope>NUCLEOTIDE SEQUENCE [LARGE SCALE GENOMIC DNA]</scope>
    <source>
        <strain evidence="3">Wonlab-2016</strain>
    </source>
</reference>
<keyword evidence="4" id="KW-1185">Reference proteome</keyword>
<evidence type="ECO:0000313" key="3">
    <source>
        <dbReference type="EMBL" id="KAK7469578.1"/>
    </source>
</evidence>
<name>A0ABD0JC05_9CAEN</name>
<dbReference type="Proteomes" id="UP001519460">
    <property type="component" value="Unassembled WGS sequence"/>
</dbReference>
<reference evidence="3" key="1">
    <citation type="submission" date="2020-09" db="EMBL/GenBank/DDBJ databases">
        <authorList>
            <person name="Won Y."/>
        </authorList>
    </citation>
    <scope>NUCLEOTIDE SEQUENCE</scope>
    <source>
        <strain evidence="3">Wonlab-2016</strain>
        <tissue evidence="3">Foot muscle</tissue>
    </source>
</reference>